<evidence type="ECO:0000259" key="1">
    <source>
        <dbReference type="Pfam" id="PF21882"/>
    </source>
</evidence>
<sequence length="367" mass="38584">MADLPESNEWVPGIYQLETFDPVLGGPEGIDNKQAKQLANRTQYLKARLEADDLWSKIKGRPSTLGGYGIVDAYTTSEINIFLSGKAAKAATLAGYGITDAYTTSEINIFLSGKAAKAATLAGYGIADAYTKVETSQVVDGAIARVVGAAPEVLNQLEEVAAALGNDPNFATSMMTRLAGKADRSTTLGGYGILPASLSDAENIGTPDATKPATTWSVLRTIDARVVQASEAILGIARVSTQDKVNAGADDSTIVTPKKMRFGFTYSFTPNGYFIFPTWLLGLTVQWGIAGVTNNAAGTSGLGTFNFPVAFPNTCWQMVGAHDHAGVSADNGFAFGFSFTKEVFSVGVKVVVGSVNHAGIRWLAIGN</sequence>
<proteinExistence type="predicted"/>
<dbReference type="Pfam" id="PF21882">
    <property type="entry name" value="Gp53-like_C"/>
    <property type="match status" value="1"/>
</dbReference>
<reference evidence="2 3" key="1">
    <citation type="submission" date="2022-05" db="EMBL/GenBank/DDBJ databases">
        <title>Novel Pseudomonas spp. Isolated from a Rainbow Trout Aquaculture Facility.</title>
        <authorList>
            <person name="Testerman T."/>
            <person name="Graf J."/>
        </authorList>
    </citation>
    <scope>NUCLEOTIDE SEQUENCE [LARGE SCALE GENOMIC DNA]</scope>
    <source>
        <strain evidence="2 3">ID681</strain>
    </source>
</reference>
<evidence type="ECO:0000313" key="3">
    <source>
        <dbReference type="Proteomes" id="UP001148203"/>
    </source>
</evidence>
<dbReference type="EMBL" id="JAMDGY010000071">
    <property type="protein sequence ID" value="MDD0992927.1"/>
    <property type="molecule type" value="Genomic_DNA"/>
</dbReference>
<evidence type="ECO:0000313" key="2">
    <source>
        <dbReference type="EMBL" id="MDD0992927.1"/>
    </source>
</evidence>
<dbReference type="Gene3D" id="2.60.40.3940">
    <property type="match status" value="1"/>
</dbReference>
<comment type="caution">
    <text evidence="2">The sequence shown here is derived from an EMBL/GenBank/DDBJ whole genome shotgun (WGS) entry which is preliminary data.</text>
</comment>
<organism evidence="2 3">
    <name type="scientific">Pseudomonas fontis</name>
    <dbReference type="NCBI Taxonomy" id="2942633"/>
    <lineage>
        <taxon>Bacteria</taxon>
        <taxon>Pseudomonadati</taxon>
        <taxon>Pseudomonadota</taxon>
        <taxon>Gammaproteobacteria</taxon>
        <taxon>Pseudomonadales</taxon>
        <taxon>Pseudomonadaceae</taxon>
        <taxon>Pseudomonas</taxon>
    </lineage>
</organism>
<keyword evidence="3" id="KW-1185">Reference proteome</keyword>
<dbReference type="InterPro" id="IPR054075">
    <property type="entry name" value="Gp53-like_C"/>
</dbReference>
<accession>A0ABT5NXP4</accession>
<name>A0ABT5NXP4_9PSED</name>
<dbReference type="Proteomes" id="UP001148203">
    <property type="component" value="Unassembled WGS sequence"/>
</dbReference>
<protein>
    <recommendedName>
        <fullName evidence="1">Putative tail fiber protein gp53-like C-terminal domain-containing protein</fullName>
    </recommendedName>
</protein>
<dbReference type="RefSeq" id="WP_273910119.1">
    <property type="nucleotide sequence ID" value="NZ_JAMDGX010000022.1"/>
</dbReference>
<feature type="domain" description="Putative tail fiber protein gp53-like C-terminal" evidence="1">
    <location>
        <begin position="282"/>
        <end position="367"/>
    </location>
</feature>
<gene>
    <name evidence="2" type="ORF">M5G11_20560</name>
</gene>